<evidence type="ECO:0000313" key="2">
    <source>
        <dbReference type="EMBL" id="KTW16882.1"/>
    </source>
</evidence>
<reference evidence="2 3" key="1">
    <citation type="journal article" date="2016" name="Front. Microbiol.">
        <title>Genomic Resource of Rice Seed Associated Bacteria.</title>
        <authorList>
            <person name="Midha S."/>
            <person name="Bansal K."/>
            <person name="Sharma S."/>
            <person name="Kumar N."/>
            <person name="Patil P.P."/>
            <person name="Chaudhry V."/>
            <person name="Patil P.B."/>
        </authorList>
    </citation>
    <scope>NUCLEOTIDE SEQUENCE [LARGE SCALE GENOMIC DNA]</scope>
    <source>
        <strain evidence="2 3">NS258</strain>
    </source>
</reference>
<gene>
    <name evidence="2" type="ORF">NS258_03255</name>
</gene>
<evidence type="ECO:0000313" key="3">
    <source>
        <dbReference type="Proteomes" id="UP000074410"/>
    </source>
</evidence>
<comment type="caution">
    <text evidence="2">The sequence shown here is derived from an EMBL/GenBank/DDBJ whole genome shotgun (WGS) entry which is preliminary data.</text>
</comment>
<evidence type="ECO:0000256" key="1">
    <source>
        <dbReference type="SAM" id="MobiDB-lite"/>
    </source>
</evidence>
<organism evidence="2 3">
    <name type="scientific">Sphingomonas sanguinis</name>
    <dbReference type="NCBI Taxonomy" id="33051"/>
    <lineage>
        <taxon>Bacteria</taxon>
        <taxon>Pseudomonadati</taxon>
        <taxon>Pseudomonadota</taxon>
        <taxon>Alphaproteobacteria</taxon>
        <taxon>Sphingomonadales</taxon>
        <taxon>Sphingomonadaceae</taxon>
        <taxon>Sphingomonas</taxon>
    </lineage>
</organism>
<name>A0A147JBT8_9SPHN</name>
<accession>A0A147JBT8</accession>
<dbReference type="EMBL" id="LDTC01000017">
    <property type="protein sequence ID" value="KTW16882.1"/>
    <property type="molecule type" value="Genomic_DNA"/>
</dbReference>
<dbReference type="PATRIC" id="fig|33051.5.peg.1023"/>
<proteinExistence type="predicted"/>
<protein>
    <submittedName>
        <fullName evidence="2">Uncharacterized protein</fullName>
    </submittedName>
</protein>
<dbReference type="Proteomes" id="UP000074410">
    <property type="component" value="Unassembled WGS sequence"/>
</dbReference>
<dbReference type="RefSeq" id="WP_058715703.1">
    <property type="nucleotide sequence ID" value="NZ_LDTC01000017.1"/>
</dbReference>
<feature type="region of interest" description="Disordered" evidence="1">
    <location>
        <begin position="210"/>
        <end position="293"/>
    </location>
</feature>
<dbReference type="AlphaFoldDB" id="A0A147JBT8"/>
<sequence length="293" mass="31223">MSNVAGKAYAMNVVTPMRPGLTWINRAAFMVSRAFPSSLQGLLGLGLIHFARWVIIKRDAWPQRGQPQQQLVNDYMLFVSNFNGTWDQYIDAFSDGLPSGLDILWISSTKYPHSIPITPFKNYIRANQIDTGYYYNATPGSAQRDIKQALNLVAALGAIDAGSLEDGELGAAYDALLMRVQGEMSSPGYAPVASCDTSSADRHRAAAVRALWGPHGDGPPEVERQLGIDSADMPPPFSPSDVDAGAIKAAVGDAISDKAATDKTAPPTPPPPSARSQTSPDPVPSKDGGKPDA</sequence>